<keyword evidence="1" id="KW-1133">Transmembrane helix</keyword>
<feature type="transmembrane region" description="Helical" evidence="1">
    <location>
        <begin position="68"/>
        <end position="89"/>
    </location>
</feature>
<dbReference type="AlphaFoldDB" id="A0A6G0U2Z3"/>
<proteinExistence type="predicted"/>
<comment type="caution">
    <text evidence="2">The sequence shown here is derived from an EMBL/GenBank/DDBJ whole genome shotgun (WGS) entry which is preliminary data.</text>
</comment>
<protein>
    <submittedName>
        <fullName evidence="2">Uncharacterized protein</fullName>
    </submittedName>
</protein>
<keyword evidence="3" id="KW-1185">Reference proteome</keyword>
<dbReference type="EMBL" id="VYZN01000008">
    <property type="protein sequence ID" value="KAE9543488.1"/>
    <property type="molecule type" value="Genomic_DNA"/>
</dbReference>
<accession>A0A6G0U2Z3</accession>
<keyword evidence="1" id="KW-0472">Membrane</keyword>
<name>A0A6G0U2Z3_APHGL</name>
<sequence length="176" mass="20687">MTEKGQHRFVEIDDYHTFLAFISKIKKYSIKILENLIKSSSLVSFIVIKKFKKCIAFKVQILRTFTKFFIVASAWKLILGSAYIKYLFIAGSTTFELLLIDVTIDPNTTFFLAKYCWFISPSIGSFIVRRRKTCQWSIYENVLNKKKKNTFVSEKNLCNYNNLIVFLRFENPLTQI</sequence>
<keyword evidence="1" id="KW-0812">Transmembrane</keyword>
<gene>
    <name evidence="2" type="ORF">AGLY_002288</name>
</gene>
<dbReference type="Proteomes" id="UP000475862">
    <property type="component" value="Unassembled WGS sequence"/>
</dbReference>
<feature type="transmembrane region" description="Helical" evidence="1">
    <location>
        <begin position="109"/>
        <end position="128"/>
    </location>
</feature>
<reference evidence="2 3" key="1">
    <citation type="submission" date="2019-08" db="EMBL/GenBank/DDBJ databases">
        <title>The genome of the soybean aphid Biotype 1, its phylome, world population structure and adaptation to the North American continent.</title>
        <authorList>
            <person name="Giordano R."/>
            <person name="Donthu R.K."/>
            <person name="Hernandez A.G."/>
            <person name="Wright C.L."/>
            <person name="Zimin A.V."/>
        </authorList>
    </citation>
    <scope>NUCLEOTIDE SEQUENCE [LARGE SCALE GENOMIC DNA]</scope>
    <source>
        <tissue evidence="2">Whole aphids</tissue>
    </source>
</reference>
<evidence type="ECO:0000256" key="1">
    <source>
        <dbReference type="SAM" id="Phobius"/>
    </source>
</evidence>
<evidence type="ECO:0000313" key="2">
    <source>
        <dbReference type="EMBL" id="KAE9543488.1"/>
    </source>
</evidence>
<organism evidence="2 3">
    <name type="scientific">Aphis glycines</name>
    <name type="common">Soybean aphid</name>
    <dbReference type="NCBI Taxonomy" id="307491"/>
    <lineage>
        <taxon>Eukaryota</taxon>
        <taxon>Metazoa</taxon>
        <taxon>Ecdysozoa</taxon>
        <taxon>Arthropoda</taxon>
        <taxon>Hexapoda</taxon>
        <taxon>Insecta</taxon>
        <taxon>Pterygota</taxon>
        <taxon>Neoptera</taxon>
        <taxon>Paraneoptera</taxon>
        <taxon>Hemiptera</taxon>
        <taxon>Sternorrhyncha</taxon>
        <taxon>Aphidomorpha</taxon>
        <taxon>Aphidoidea</taxon>
        <taxon>Aphididae</taxon>
        <taxon>Aphidini</taxon>
        <taxon>Aphis</taxon>
        <taxon>Aphis</taxon>
    </lineage>
</organism>
<evidence type="ECO:0000313" key="3">
    <source>
        <dbReference type="Proteomes" id="UP000475862"/>
    </source>
</evidence>